<evidence type="ECO:0000256" key="1">
    <source>
        <dbReference type="SAM" id="Phobius"/>
    </source>
</evidence>
<sequence>MCLNKRTLLAGLAAGLVILVLSFAFEALIQLVFPYKWTELGSIRDLKDPLMTLFWLHPFVMGLVAAMVYDAVGQRFQGNWVEKGRKLGLLVWFIAAVPEAYIIYTSRVYPTGFYASLVVGYFVYYTAAGLVIARLAN</sequence>
<feature type="transmembrane region" description="Helical" evidence="1">
    <location>
        <begin position="53"/>
        <end position="72"/>
    </location>
</feature>
<reference evidence="3" key="1">
    <citation type="journal article" date="2020" name="bioRxiv">
        <title>A rank-normalized archaeal taxonomy based on genome phylogeny resolves widespread incomplete and uneven classifications.</title>
        <authorList>
            <person name="Rinke C."/>
            <person name="Chuvochina M."/>
            <person name="Mussig A.J."/>
            <person name="Chaumeil P.-A."/>
            <person name="Waite D.W."/>
            <person name="Whitman W.B."/>
            <person name="Parks D.H."/>
            <person name="Hugenholtz P."/>
        </authorList>
    </citation>
    <scope>NUCLEOTIDE SEQUENCE [LARGE SCALE GENOMIC DNA]</scope>
</reference>
<comment type="caution">
    <text evidence="2">The sequence shown here is derived from an EMBL/GenBank/DDBJ whole genome shotgun (WGS) entry which is preliminary data.</text>
</comment>
<organism evidence="2 3">
    <name type="scientific">Candidatus Iainarchaeum sp</name>
    <dbReference type="NCBI Taxonomy" id="3101447"/>
    <lineage>
        <taxon>Archaea</taxon>
        <taxon>Candidatus Iainarchaeota</taxon>
        <taxon>Candidatus Iainarchaeia</taxon>
        <taxon>Candidatus Iainarchaeales</taxon>
        <taxon>Candidatus Iainarchaeaceae</taxon>
        <taxon>Candidatus Iainarchaeum</taxon>
    </lineage>
</organism>
<evidence type="ECO:0000313" key="3">
    <source>
        <dbReference type="Proteomes" id="UP000564964"/>
    </source>
</evidence>
<feature type="transmembrane region" description="Helical" evidence="1">
    <location>
        <begin position="87"/>
        <end position="106"/>
    </location>
</feature>
<gene>
    <name evidence="2" type="ORF">HA252_02175</name>
</gene>
<protein>
    <submittedName>
        <fullName evidence="2">Uncharacterized protein</fullName>
    </submittedName>
</protein>
<keyword evidence="1" id="KW-0472">Membrane</keyword>
<keyword evidence="1" id="KW-0812">Transmembrane</keyword>
<dbReference type="AlphaFoldDB" id="A0A7J4JEP8"/>
<name>A0A7J4JEP8_9ARCH</name>
<dbReference type="Proteomes" id="UP000564964">
    <property type="component" value="Unassembled WGS sequence"/>
</dbReference>
<proteinExistence type="predicted"/>
<feature type="transmembrane region" description="Helical" evidence="1">
    <location>
        <begin position="7"/>
        <end position="33"/>
    </location>
</feature>
<keyword evidence="1" id="KW-1133">Transmembrane helix</keyword>
<feature type="transmembrane region" description="Helical" evidence="1">
    <location>
        <begin position="112"/>
        <end position="133"/>
    </location>
</feature>
<evidence type="ECO:0000313" key="2">
    <source>
        <dbReference type="EMBL" id="HIH16188.1"/>
    </source>
</evidence>
<accession>A0A7J4JEP8</accession>
<dbReference type="EMBL" id="DUGH01000053">
    <property type="protein sequence ID" value="HIH16188.1"/>
    <property type="molecule type" value="Genomic_DNA"/>
</dbReference>